<evidence type="ECO:0000313" key="3">
    <source>
        <dbReference type="EMBL" id="GGZ80977.1"/>
    </source>
</evidence>
<dbReference type="InterPro" id="IPR001451">
    <property type="entry name" value="Hexapep"/>
</dbReference>
<gene>
    <name evidence="3" type="ORF">GCM10007028_17980</name>
</gene>
<dbReference type="GO" id="GO:0009001">
    <property type="term" value="F:serine O-acetyltransferase activity"/>
    <property type="evidence" value="ECO:0007669"/>
    <property type="project" value="UniProtKB-EC"/>
</dbReference>
<feature type="transmembrane region" description="Helical" evidence="2">
    <location>
        <begin position="21"/>
        <end position="38"/>
    </location>
</feature>
<comment type="caution">
    <text evidence="3">The sequence shown here is derived from an EMBL/GenBank/DDBJ whole genome shotgun (WGS) entry which is preliminary data.</text>
</comment>
<reference evidence="3" key="2">
    <citation type="submission" date="2020-09" db="EMBL/GenBank/DDBJ databases">
        <authorList>
            <person name="Sun Q."/>
            <person name="Kim S."/>
        </authorList>
    </citation>
    <scope>NUCLEOTIDE SEQUENCE</scope>
    <source>
        <strain evidence="3">KCTC 12710</strain>
    </source>
</reference>
<organism evidence="3 4">
    <name type="scientific">Algibacter mikhailovii</name>
    <dbReference type="NCBI Taxonomy" id="425498"/>
    <lineage>
        <taxon>Bacteria</taxon>
        <taxon>Pseudomonadati</taxon>
        <taxon>Bacteroidota</taxon>
        <taxon>Flavobacteriia</taxon>
        <taxon>Flavobacteriales</taxon>
        <taxon>Flavobacteriaceae</taxon>
        <taxon>Algibacter</taxon>
    </lineage>
</organism>
<dbReference type="AlphaFoldDB" id="A0A918V949"/>
<keyword evidence="4" id="KW-1185">Reference proteome</keyword>
<dbReference type="Proteomes" id="UP000636004">
    <property type="component" value="Unassembled WGS sequence"/>
</dbReference>
<dbReference type="Pfam" id="PF00132">
    <property type="entry name" value="Hexapep"/>
    <property type="match status" value="1"/>
</dbReference>
<dbReference type="PANTHER" id="PTHR42811">
    <property type="entry name" value="SERINE ACETYLTRANSFERASE"/>
    <property type="match status" value="1"/>
</dbReference>
<dbReference type="InterPro" id="IPR011004">
    <property type="entry name" value="Trimer_LpxA-like_sf"/>
</dbReference>
<dbReference type="RefSeq" id="WP_189360460.1">
    <property type="nucleotide sequence ID" value="NZ_BMWZ01000004.1"/>
</dbReference>
<evidence type="ECO:0000256" key="1">
    <source>
        <dbReference type="PIRNR" id="PIRNR000441"/>
    </source>
</evidence>
<dbReference type="SUPFAM" id="SSF51161">
    <property type="entry name" value="Trimeric LpxA-like enzymes"/>
    <property type="match status" value="1"/>
</dbReference>
<name>A0A918V949_9FLAO</name>
<comment type="similarity">
    <text evidence="1">Belongs to the transferase hexapeptide repeat family.</text>
</comment>
<dbReference type="GO" id="GO:0005737">
    <property type="term" value="C:cytoplasm"/>
    <property type="evidence" value="ECO:0007669"/>
    <property type="project" value="InterPro"/>
</dbReference>
<keyword evidence="1" id="KW-0012">Acyltransferase</keyword>
<evidence type="ECO:0000313" key="4">
    <source>
        <dbReference type="Proteomes" id="UP000636004"/>
    </source>
</evidence>
<dbReference type="Gene3D" id="2.160.10.10">
    <property type="entry name" value="Hexapeptide repeat proteins"/>
    <property type="match status" value="1"/>
</dbReference>
<dbReference type="PIRSF" id="PIRSF000441">
    <property type="entry name" value="CysE"/>
    <property type="match status" value="1"/>
</dbReference>
<keyword evidence="2" id="KW-0812">Transmembrane</keyword>
<keyword evidence="2" id="KW-1133">Transmembrane helix</keyword>
<proteinExistence type="inferred from homology"/>
<dbReference type="EMBL" id="BMWZ01000004">
    <property type="protein sequence ID" value="GGZ80977.1"/>
    <property type="molecule type" value="Genomic_DNA"/>
</dbReference>
<accession>A0A918V949</accession>
<dbReference type="InterPro" id="IPR005881">
    <property type="entry name" value="Ser_O-AcTrfase"/>
</dbReference>
<feature type="transmembrane region" description="Helical" evidence="2">
    <location>
        <begin position="50"/>
        <end position="68"/>
    </location>
</feature>
<keyword evidence="2" id="KW-0472">Membrane</keyword>
<dbReference type="EC" id="2.3.1.30" evidence="1"/>
<evidence type="ECO:0000256" key="2">
    <source>
        <dbReference type="SAM" id="Phobius"/>
    </source>
</evidence>
<dbReference type="GO" id="GO:0006535">
    <property type="term" value="P:cysteine biosynthetic process from serine"/>
    <property type="evidence" value="ECO:0007669"/>
    <property type="project" value="InterPro"/>
</dbReference>
<sequence length="175" mass="19140">MIQLKFLSQDVLRLIGKRKVRYLYFFFTRGFAGVLLYRMERLCYLIFKDLYPGIRLLFLPIILLFQSYSNIDIHYKANIAGGLLVLHPSVGCVISGQAMIGSNLTVTGGNVIGINKSKKGIFSIGNNCTLGANATIIGPLVINNNVRIGANACVTKSFDKSNIVLVGVPAKELIG</sequence>
<comment type="catalytic activity">
    <reaction evidence="1">
        <text>L-serine + acetyl-CoA = O-acetyl-L-serine + CoA</text>
        <dbReference type="Rhea" id="RHEA:24560"/>
        <dbReference type="ChEBI" id="CHEBI:33384"/>
        <dbReference type="ChEBI" id="CHEBI:57287"/>
        <dbReference type="ChEBI" id="CHEBI:57288"/>
        <dbReference type="ChEBI" id="CHEBI:58340"/>
        <dbReference type="EC" id="2.3.1.30"/>
    </reaction>
</comment>
<protein>
    <recommendedName>
        <fullName evidence="1">Serine acetyltransferase</fullName>
        <ecNumber evidence="1">2.3.1.30</ecNumber>
    </recommendedName>
</protein>
<keyword evidence="1" id="KW-0808">Transferase</keyword>
<reference evidence="3" key="1">
    <citation type="journal article" date="2014" name="Int. J. Syst. Evol. Microbiol.">
        <title>Complete genome sequence of Corynebacterium casei LMG S-19264T (=DSM 44701T), isolated from a smear-ripened cheese.</title>
        <authorList>
            <consortium name="US DOE Joint Genome Institute (JGI-PGF)"/>
            <person name="Walter F."/>
            <person name="Albersmeier A."/>
            <person name="Kalinowski J."/>
            <person name="Ruckert C."/>
        </authorList>
    </citation>
    <scope>NUCLEOTIDE SEQUENCE</scope>
    <source>
        <strain evidence="3">KCTC 12710</strain>
    </source>
</reference>